<dbReference type="InterPro" id="IPR044068">
    <property type="entry name" value="CB"/>
</dbReference>
<dbReference type="PROSITE" id="PS51900">
    <property type="entry name" value="CB"/>
    <property type="match status" value="1"/>
</dbReference>
<evidence type="ECO:0000256" key="3">
    <source>
        <dbReference type="ARBA" id="ARBA00023172"/>
    </source>
</evidence>
<feature type="domain" description="Core-binding (CB)" evidence="6">
    <location>
        <begin position="208"/>
        <end position="288"/>
    </location>
</feature>
<dbReference type="Proteomes" id="UP000295023">
    <property type="component" value="Unassembled WGS sequence"/>
</dbReference>
<dbReference type="GO" id="GO:0003677">
    <property type="term" value="F:DNA binding"/>
    <property type="evidence" value="ECO:0007669"/>
    <property type="project" value="UniProtKB-UniRule"/>
</dbReference>
<proteinExistence type="predicted"/>
<protein>
    <recommendedName>
        <fullName evidence="6">Core-binding (CB) domain-containing protein</fullName>
    </recommendedName>
</protein>
<dbReference type="InterPro" id="IPR010998">
    <property type="entry name" value="Integrase_recombinase_N"/>
</dbReference>
<dbReference type="Gene3D" id="1.10.150.130">
    <property type="match status" value="1"/>
</dbReference>
<dbReference type="Pfam" id="PF20172">
    <property type="entry name" value="DUF6538"/>
    <property type="match status" value="1"/>
</dbReference>
<evidence type="ECO:0000313" key="8">
    <source>
        <dbReference type="Proteomes" id="UP000295023"/>
    </source>
</evidence>
<evidence type="ECO:0000256" key="5">
    <source>
        <dbReference type="SAM" id="MobiDB-lite"/>
    </source>
</evidence>
<evidence type="ECO:0000256" key="1">
    <source>
        <dbReference type="ARBA" id="ARBA00022908"/>
    </source>
</evidence>
<keyword evidence="1" id="KW-0229">DNA integration</keyword>
<dbReference type="EMBL" id="SKBM01000005">
    <property type="protein sequence ID" value="TCZ64457.1"/>
    <property type="molecule type" value="Genomic_DNA"/>
</dbReference>
<keyword evidence="8" id="KW-1185">Reference proteome</keyword>
<comment type="caution">
    <text evidence="7">The sequence shown here is derived from an EMBL/GenBank/DDBJ whole genome shotgun (WGS) entry which is preliminary data.</text>
</comment>
<sequence length="532" mass="58542">MTRPTPHPKTGIYRLRKAVPPPLRPVIGKRELIVSLRTKDPAEARRRAPEELRKIEARIAAAHASASEAPHGRALAFREIVALCGEWYRAEVAEYESDPGDPEGWEHTEDALLDRLPCDPETGEPIGFDPGEADLAEARRFLAERGIAADGDSLRRFTVELWATKRKAAATLQRRAMGDYAPDPNLASFPVEEPKAPGKPRADALAPLTGEALLDAWAAEAHPSPATRRKYAATFRHLTRILGFDDVRRITVEDVVRFKTVRLSQEGRDPGTVADDVLAAGAVCKWATTNRLLPSNPFAGLAPKVNRRGPAAREPYDDAEAACILKAARASEDGWLRWLPWLLCFTGARIGELVELRRGDVRQEAGVWLLDVKPTEQREGKNATFQRLLPLHPAVIAEGFLGYVGGLPADPGGPLFPSLRPDPRGSRIGPATTQLGRWMRDKVGITDPRKAPAHSWRHRMEDELRKVRALPEVQDAITGRHNPRNAGAGYGKGYRGMPEEVLRDLERIPSPLSPLRKGDQDGGGAEEPQRAA</sequence>
<dbReference type="AlphaFoldDB" id="A0A4V6P636"/>
<keyword evidence="2 4" id="KW-0238">DNA-binding</keyword>
<dbReference type="InterPro" id="IPR046668">
    <property type="entry name" value="DUF6538"/>
</dbReference>
<feature type="region of interest" description="Disordered" evidence="5">
    <location>
        <begin position="503"/>
        <end position="532"/>
    </location>
</feature>
<gene>
    <name evidence="7" type="ORF">EXY23_07365</name>
</gene>
<organism evidence="7 8">
    <name type="scientific">Roseicella aquatilis</name>
    <dbReference type="NCBI Taxonomy" id="2527868"/>
    <lineage>
        <taxon>Bacteria</taxon>
        <taxon>Pseudomonadati</taxon>
        <taxon>Pseudomonadota</taxon>
        <taxon>Alphaproteobacteria</taxon>
        <taxon>Acetobacterales</taxon>
        <taxon>Roseomonadaceae</taxon>
        <taxon>Roseicella</taxon>
    </lineage>
</organism>
<name>A0A4V6P636_9PROT</name>
<dbReference type="Gene3D" id="1.10.443.10">
    <property type="entry name" value="Intergrase catalytic core"/>
    <property type="match status" value="1"/>
</dbReference>
<dbReference type="InterPro" id="IPR013762">
    <property type="entry name" value="Integrase-like_cat_sf"/>
</dbReference>
<reference evidence="7 8" key="1">
    <citation type="submission" date="2019-03" db="EMBL/GenBank/DDBJ databases">
        <title>Paracraurococcus aquatilis NE82 genome sequence.</title>
        <authorList>
            <person name="Zhao Y."/>
            <person name="Du Z."/>
        </authorList>
    </citation>
    <scope>NUCLEOTIDE SEQUENCE [LARGE SCALE GENOMIC DNA]</scope>
    <source>
        <strain evidence="7 8">NE82</strain>
    </source>
</reference>
<evidence type="ECO:0000256" key="2">
    <source>
        <dbReference type="ARBA" id="ARBA00023125"/>
    </source>
</evidence>
<accession>A0A4V6P636</accession>
<evidence type="ECO:0000256" key="4">
    <source>
        <dbReference type="PROSITE-ProRule" id="PRU01248"/>
    </source>
</evidence>
<evidence type="ECO:0000313" key="7">
    <source>
        <dbReference type="EMBL" id="TCZ64457.1"/>
    </source>
</evidence>
<dbReference type="GO" id="GO:0006310">
    <property type="term" value="P:DNA recombination"/>
    <property type="evidence" value="ECO:0007669"/>
    <property type="project" value="UniProtKB-KW"/>
</dbReference>
<evidence type="ECO:0000259" key="6">
    <source>
        <dbReference type="PROSITE" id="PS51900"/>
    </source>
</evidence>
<keyword evidence="3" id="KW-0233">DNA recombination</keyword>
<dbReference type="GO" id="GO:0015074">
    <property type="term" value="P:DNA integration"/>
    <property type="evidence" value="ECO:0007669"/>
    <property type="project" value="UniProtKB-KW"/>
</dbReference>
<dbReference type="SUPFAM" id="SSF56349">
    <property type="entry name" value="DNA breaking-rejoining enzymes"/>
    <property type="match status" value="1"/>
</dbReference>
<dbReference type="InterPro" id="IPR011010">
    <property type="entry name" value="DNA_brk_join_enz"/>
</dbReference>